<dbReference type="InterPro" id="IPR050484">
    <property type="entry name" value="Transf_Hexapept/Carb_Anhydrase"/>
</dbReference>
<dbReference type="PANTHER" id="PTHR13061:SF29">
    <property type="entry name" value="GAMMA CARBONIC ANHYDRASE-LIKE 1, MITOCHONDRIAL-RELATED"/>
    <property type="match status" value="1"/>
</dbReference>
<organism evidence="2 3">
    <name type="scientific">Marinobacter azerbaijanicus</name>
    <dbReference type="NCBI Taxonomy" id="3050455"/>
    <lineage>
        <taxon>Bacteria</taxon>
        <taxon>Pseudomonadati</taxon>
        <taxon>Pseudomonadota</taxon>
        <taxon>Gammaproteobacteria</taxon>
        <taxon>Pseudomonadales</taxon>
        <taxon>Marinobacteraceae</taxon>
        <taxon>Marinobacter</taxon>
    </lineage>
</organism>
<dbReference type="CDD" id="cd04745">
    <property type="entry name" value="LbH_paaY_like"/>
    <property type="match status" value="1"/>
</dbReference>
<dbReference type="PANTHER" id="PTHR13061">
    <property type="entry name" value="DYNACTIN SUBUNIT P25"/>
    <property type="match status" value="1"/>
</dbReference>
<proteinExistence type="predicted"/>
<sequence length="199" mass="20942">MPSYSIEGIQPVVHPSAYVHPTAVLIGDVWIGPGCYVGPSASLRGDFGRIVLKEGSNIQDTCVAHAFPGKDVVVEKDGHVGHGAILHGCVVGEGAMVGMNAVVMDDAVIASRSIVGAGALVKAGFQCDPASLIVGAPAKVLRTLSDDEVAWKAKGTEEYQRLTRRCHASLQECKPLEEAGSERSDARVDAGSYRPKHEN</sequence>
<protein>
    <submittedName>
        <fullName evidence="2">Phenylacetic acid degradation protein PaaY</fullName>
    </submittedName>
</protein>
<dbReference type="InterPro" id="IPR011004">
    <property type="entry name" value="Trimer_LpxA-like_sf"/>
</dbReference>
<reference evidence="2 3" key="1">
    <citation type="submission" date="2023-06" db="EMBL/GenBank/DDBJ databases">
        <title>Marinobacter azerbaijanicus a moderately halophilic, isolated from Urmia Lake in Azerbaijan region of Iran.</title>
        <authorList>
            <person name="Sanchez-Porro C."/>
            <person name="Aghdam E.M."/>
            <person name="Saheb S.M."/>
            <person name="Tarhriz V."/>
            <person name="Kazemi E."/>
            <person name="Ammozegar M.A."/>
            <person name="Ventosa A."/>
            <person name="Hejazi M.S."/>
        </authorList>
    </citation>
    <scope>NUCLEOTIDE SEQUENCE [LARGE SCALE GENOMIC DNA]</scope>
    <source>
        <strain evidence="2 3">TBZ242</strain>
    </source>
</reference>
<evidence type="ECO:0000313" key="3">
    <source>
        <dbReference type="Proteomes" id="UP001227964"/>
    </source>
</evidence>
<keyword evidence="3" id="KW-1185">Reference proteome</keyword>
<dbReference type="EMBL" id="JASSVS010000002">
    <property type="protein sequence ID" value="MDL0430685.1"/>
    <property type="molecule type" value="Genomic_DNA"/>
</dbReference>
<dbReference type="SUPFAM" id="SSF51161">
    <property type="entry name" value="Trimeric LpxA-like enzymes"/>
    <property type="match status" value="1"/>
</dbReference>
<name>A0ABT7I9B7_9GAMM</name>
<feature type="compositionally biased region" description="Basic and acidic residues" evidence="1">
    <location>
        <begin position="177"/>
        <end position="188"/>
    </location>
</feature>
<dbReference type="RefSeq" id="WP_285389673.1">
    <property type="nucleotide sequence ID" value="NZ_JASSVS010000002.1"/>
</dbReference>
<feature type="region of interest" description="Disordered" evidence="1">
    <location>
        <begin position="177"/>
        <end position="199"/>
    </location>
</feature>
<gene>
    <name evidence="2" type="ORF">QPM17_06090</name>
</gene>
<accession>A0ABT7I9B7</accession>
<dbReference type="InterPro" id="IPR001451">
    <property type="entry name" value="Hexapep"/>
</dbReference>
<dbReference type="Gene3D" id="2.160.10.10">
    <property type="entry name" value="Hexapeptide repeat proteins"/>
    <property type="match status" value="1"/>
</dbReference>
<evidence type="ECO:0000313" key="2">
    <source>
        <dbReference type="EMBL" id="MDL0430685.1"/>
    </source>
</evidence>
<dbReference type="Pfam" id="PF00132">
    <property type="entry name" value="Hexapep"/>
    <property type="match status" value="1"/>
</dbReference>
<comment type="caution">
    <text evidence="2">The sequence shown here is derived from an EMBL/GenBank/DDBJ whole genome shotgun (WGS) entry which is preliminary data.</text>
</comment>
<dbReference type="Proteomes" id="UP001227964">
    <property type="component" value="Unassembled WGS sequence"/>
</dbReference>
<evidence type="ECO:0000256" key="1">
    <source>
        <dbReference type="SAM" id="MobiDB-lite"/>
    </source>
</evidence>